<dbReference type="InterPro" id="IPR032750">
    <property type="entry name" value="TnsD_C"/>
</dbReference>
<organism evidence="3 4">
    <name type="scientific">Bacillus wiedmannii</name>
    <dbReference type="NCBI Taxonomy" id="1890302"/>
    <lineage>
        <taxon>Bacteria</taxon>
        <taxon>Bacillati</taxon>
        <taxon>Bacillota</taxon>
        <taxon>Bacilli</taxon>
        <taxon>Bacillales</taxon>
        <taxon>Bacillaceae</taxon>
        <taxon>Bacillus</taxon>
        <taxon>Bacillus cereus group</taxon>
    </lineage>
</organism>
<accession>A0ABX5E4Y1</accession>
<feature type="domain" description="TniQ" evidence="1">
    <location>
        <begin position="3"/>
        <end position="162"/>
    </location>
</feature>
<reference evidence="3 4" key="1">
    <citation type="submission" date="2018-03" db="EMBL/GenBank/DDBJ databases">
        <title>Genotypic and phenotypic analysis of antagonistic Bacillus spp. isolated from rhizosphere soil of plants in Tibet.</title>
        <authorList>
            <person name="Borriss R."/>
            <person name="Lasch P."/>
            <person name="Wu L."/>
            <person name="Wu H."/>
            <person name="Gao X."/>
        </authorList>
    </citation>
    <scope>NUCLEOTIDE SEQUENCE [LARGE SCALE GENOMIC DNA]</scope>
    <source>
        <strain evidence="3 4">NMSW16</strain>
    </source>
</reference>
<protein>
    <recommendedName>
        <fullName evidence="5">Transposon Tn7 transposition protein TnsD C-termianl domain-containing protein</fullName>
    </recommendedName>
</protein>
<evidence type="ECO:0000259" key="2">
    <source>
        <dbReference type="Pfam" id="PF15978"/>
    </source>
</evidence>
<name>A0ABX5E4Y1_9BACI</name>
<gene>
    <name evidence="3" type="ORF">C6357_05745</name>
</gene>
<dbReference type="InterPro" id="IPR009492">
    <property type="entry name" value="TniQ"/>
</dbReference>
<proteinExistence type="predicted"/>
<keyword evidence="4" id="KW-1185">Reference proteome</keyword>
<evidence type="ECO:0000313" key="4">
    <source>
        <dbReference type="Proteomes" id="UP000239236"/>
    </source>
</evidence>
<evidence type="ECO:0008006" key="5">
    <source>
        <dbReference type="Google" id="ProtNLM"/>
    </source>
</evidence>
<dbReference type="RefSeq" id="WP_106101490.1">
    <property type="nucleotide sequence ID" value="NZ_PVRQ01000001.1"/>
</dbReference>
<sequence length="613" mass="73426">MLPYFPSLYEDELIYSVFARYYNHIGSPSRKLSIRRKDLIPGKSWTISTDLPTSLNNIMKRLNIFAYPPVDSLIKRNTLYFYYTNFFGKEIKEKVWDVMCNGGNVNVISLIGTRVYTTIQNQYFKYCPCCVADDYEKFGETYWRLQHQIPSVFSCERHETYLLDSTVVYKYSNTQYLEPPTIENCPIVRKEVSYSDRTKMYLKYITKESILLANNNYNFKDVNQIYRTILTQKGYINKNDLLDRKKLLKDFLEFYGEELLILMNSTIRDNENCWLIKIIRTHYTSFHPIRHILLIIFLGKSVKGLTENNEGKINPFGEGPYICLNKAAEHYNTRIIKTVEIKKFKDKIKGIFECNCGFSYSKLVPDHISDEKMYWKIEKYGNIWKDKLYELRYVEKLSLAHIANILDTSNTTVYYQLKDKLYLEDRQEELKHQNRRKYLELKEKHPDFLITHLKRINTNLIAWLYRNDKKWIMENKPNVKYRRDNNSRSYREVNWPKKDQEYLHKSRGILDKLYQIEPPIHVTKNRVAKELGIKGFTGYEKKTPKTVQYLQMHTEDREGYQLRKIKYIIPILINKGEKINKNNIRSYGSVKCFEFKNPEMQKEFIGLREKYNF</sequence>
<dbReference type="EMBL" id="PVRR01000001">
    <property type="protein sequence ID" value="PRT43435.1"/>
    <property type="molecule type" value="Genomic_DNA"/>
</dbReference>
<dbReference type="Proteomes" id="UP000239236">
    <property type="component" value="Unassembled WGS sequence"/>
</dbReference>
<dbReference type="Pfam" id="PF06527">
    <property type="entry name" value="TniQ"/>
    <property type="match status" value="1"/>
</dbReference>
<dbReference type="Pfam" id="PF15978">
    <property type="entry name" value="TnsD"/>
    <property type="match status" value="1"/>
</dbReference>
<evidence type="ECO:0000259" key="1">
    <source>
        <dbReference type="Pfam" id="PF06527"/>
    </source>
</evidence>
<evidence type="ECO:0000313" key="3">
    <source>
        <dbReference type="EMBL" id="PRT43435.1"/>
    </source>
</evidence>
<feature type="domain" description="Transposon Tn7 transposition protein TnsD C-terminal" evidence="2">
    <location>
        <begin position="207"/>
        <end position="550"/>
    </location>
</feature>
<comment type="caution">
    <text evidence="3">The sequence shown here is derived from an EMBL/GenBank/DDBJ whole genome shotgun (WGS) entry which is preliminary data.</text>
</comment>